<feature type="region of interest" description="Disordered" evidence="18">
    <location>
        <begin position="1279"/>
        <end position="1304"/>
    </location>
</feature>
<evidence type="ECO:0000313" key="20">
    <source>
        <dbReference type="Ensembl" id="ENSSORP00005010563.1"/>
    </source>
</evidence>
<dbReference type="GO" id="GO:0005737">
    <property type="term" value="C:cytoplasm"/>
    <property type="evidence" value="ECO:0007669"/>
    <property type="project" value="UniProtKB-SubCell"/>
</dbReference>
<feature type="region of interest" description="Disordered" evidence="18">
    <location>
        <begin position="922"/>
        <end position="942"/>
    </location>
</feature>
<keyword evidence="12" id="KW-0007">Acetylation</keyword>
<keyword evidence="9" id="KW-0068">Autocatalytic cleavage</keyword>
<sequence length="1582" mass="163644">MSAPGSAVSGTTASVLQPRWKRVLGWSGPVPRPRHGHRAVAIKELMVVFGGGNEGIVDELHVYNTATNQWFIPAVRGDIPPGCAAYGFVCDGTRLLVFGGMVEYGKYSNDLYELQASRWEWKKLKAKNPKNGPPPCPRLGHSFSLVGNKCYLFGGLANDSEDPKNNIPRYLNDLYTLELRAGSSVVGWDIPITYGVLPPPRESHTAVVYTEKASRKSRLIIYGGMSGCRLGDLWTLDIDTLTWNKPSVSGTAPLPRSLHSATTITNKMYVFGGWVPLVMDDVKVATHEKEWKCTNTLACLNLDTMCWETVLMDTLEDNIPRARAGHCAVAINSRLYVWSGRDGYRKAWNNQVCCKDLWYLETERPHAPARVQLVRANTNSLEVSWGAVSTADTYLLQLQKYDIPATPAAASPAMSATPSQPVNSPKSPAPAAAAPTAQNLPQTAVLKVAAQQSATGASVVTVRPSQPGKSPVTVTSLPPGVRMVVPAQTTQGSPIGSSPQMSGMAALAAAAAATQKIPPSSAGTVLNVPAGATILKTVAVSPGTTTVKVASPVMVSNPATRMLKTAAAQVGTATASSPTTTRPIITVHKSGAVTVAQQAQVVTTVVGGVTKTITLVKSPLTMGGSGTLISNLGKMMSVVQTKPVQTSAVTGQASTNPLTQIIQTKGPLPAGTILKLVTSADGKPTTIITTSQAGGTGNKPTILNISGVSPTTTKQGTTIIKTIPMSAIMTQPGATGVTSSAGMKTPITILTTKVMTTGTPGKIITAVPKLATAAGQQGLTQVVLKGAPGQPGTILRTVPMSTVGGVRLVTPVTVSAVKPTVTTLVVKGTTGVTTLGTVTGTVSTSLAGGTVDTSNASLVTPITTLGTIATLSSQVINPTAITVSAAQTSLTSNQPTQVTLITTPSGVEAQPVQDLPVSILASPTSEQPSSTEAGAAGEGSGTVTLVCSNPPCETHETGTTNTATTSSATIGAGQVCSNPPCETHETGTTNTATTASSNMSAVRVCSNPPCETHETGTTNTATTASANMGGVQQVCSNPPCETHVTGTTNTATQASSNMNAGQSASTGAVQRVCSNPPCETHETGTTNTPSTATSSMGGDQTSTATGQVQRVCSNPPCETHETGTTNTATTATCTMETGEGSGIHILISNCCVSGHMKKNDCRVFPQGEAATATALNLPSELMSESQGTTLMVTGLSDEELAVTAAAEAAAQAAATEEAQALAIQAVLQAAQQAVMNEGDSAGESQQQTNIPIMLTQQELAALVQQQQQLQEAQAAAQQGAVDTSLPTEGLAPADSLNDPSVESNGHNEMAAAVTSAVASLLPRTTAETLAPSSTFAPSVSVASPAKLQAAAALAEVANGIEGEKQAPQPTPVKPVVKKENQWFDVGIVKVTNMVVTHFYVPADDSHGDDDSGIIPDYSQMKKMELQPGTAYKFRVAGINACGRGAFSEISAFKTCLPGFPGAPCAIKISKSPDGAHLTWEPPSVTSGKIIEYSVYLAIQSNQTAEAKASTPAQLAFMRVYCGPNPSCLVQSSSLSNAHIDYTTKPAIIFRIAARNEKGYGPATQVRWLQGEFMIAYEELSFI</sequence>
<dbReference type="InterPro" id="IPR013783">
    <property type="entry name" value="Ig-like_fold"/>
</dbReference>
<dbReference type="FunFam" id="2.120.10.80:FF:000015">
    <property type="entry name" value="host cell factor 1 isoform X1"/>
    <property type="match status" value="1"/>
</dbReference>
<evidence type="ECO:0000256" key="13">
    <source>
        <dbReference type="ARBA" id="ARBA00023180"/>
    </source>
</evidence>
<dbReference type="CDD" id="cd00063">
    <property type="entry name" value="FN3"/>
    <property type="match status" value="2"/>
</dbReference>
<dbReference type="InterPro" id="IPR015915">
    <property type="entry name" value="Kelch-typ_b-propeller"/>
</dbReference>
<keyword evidence="15" id="KW-0131">Cell cycle</keyword>
<dbReference type="PANTHER" id="PTHR46003:SF3">
    <property type="entry name" value="HOST CELL FACTOR 1"/>
    <property type="match status" value="1"/>
</dbReference>
<evidence type="ECO:0000256" key="17">
    <source>
        <dbReference type="ARBA" id="ARBA00081526"/>
    </source>
</evidence>
<feature type="compositionally biased region" description="Low complexity" evidence="18">
    <location>
        <begin position="1083"/>
        <end position="1095"/>
    </location>
</feature>
<dbReference type="SMART" id="SM00060">
    <property type="entry name" value="FN3"/>
    <property type="match status" value="3"/>
</dbReference>
<keyword evidence="7" id="KW-0597">Phosphoprotein</keyword>
<evidence type="ECO:0000259" key="19">
    <source>
        <dbReference type="PROSITE" id="PS50853"/>
    </source>
</evidence>
<dbReference type="Gene3D" id="2.120.10.80">
    <property type="entry name" value="Kelch-type beta propeller"/>
    <property type="match status" value="2"/>
</dbReference>
<evidence type="ECO:0000256" key="15">
    <source>
        <dbReference type="ARBA" id="ARBA00023306"/>
    </source>
</evidence>
<evidence type="ECO:0000256" key="5">
    <source>
        <dbReference type="ARBA" id="ARBA00022490"/>
    </source>
</evidence>
<dbReference type="InterPro" id="IPR043536">
    <property type="entry name" value="HCF1/2"/>
</dbReference>
<evidence type="ECO:0000256" key="12">
    <source>
        <dbReference type="ARBA" id="ARBA00022990"/>
    </source>
</evidence>
<keyword evidence="3" id="KW-0880">Kelch repeat</keyword>
<evidence type="ECO:0000256" key="9">
    <source>
        <dbReference type="ARBA" id="ARBA00022813"/>
    </source>
</evidence>
<gene>
    <name evidence="20" type="primary">LOC115419112</name>
</gene>
<keyword evidence="4" id="KW-0488">Methylation</keyword>
<dbReference type="InterPro" id="IPR036116">
    <property type="entry name" value="FN3_sf"/>
</dbReference>
<evidence type="ECO:0000256" key="7">
    <source>
        <dbReference type="ARBA" id="ARBA00022553"/>
    </source>
</evidence>
<dbReference type="GO" id="GO:0035097">
    <property type="term" value="C:histone methyltransferase complex"/>
    <property type="evidence" value="ECO:0007669"/>
    <property type="project" value="TreeGrafter"/>
</dbReference>
<organism evidence="20 21">
    <name type="scientific">Sphaeramia orbicularis</name>
    <name type="common">orbiculate cardinalfish</name>
    <dbReference type="NCBI Taxonomy" id="375764"/>
    <lineage>
        <taxon>Eukaryota</taxon>
        <taxon>Metazoa</taxon>
        <taxon>Chordata</taxon>
        <taxon>Craniata</taxon>
        <taxon>Vertebrata</taxon>
        <taxon>Euteleostomi</taxon>
        <taxon>Actinopterygii</taxon>
        <taxon>Neopterygii</taxon>
        <taxon>Teleostei</taxon>
        <taxon>Neoteleostei</taxon>
        <taxon>Acanthomorphata</taxon>
        <taxon>Gobiaria</taxon>
        <taxon>Kurtiformes</taxon>
        <taxon>Apogonoidei</taxon>
        <taxon>Apogonidae</taxon>
        <taxon>Apogoninae</taxon>
        <taxon>Sphaeramia</taxon>
    </lineage>
</organism>
<keyword evidence="11" id="KW-0156">Chromatin regulator</keyword>
<reference evidence="20" key="3">
    <citation type="submission" date="2025-09" db="UniProtKB">
        <authorList>
            <consortium name="Ensembl"/>
        </authorList>
    </citation>
    <scope>IDENTIFICATION</scope>
</reference>
<dbReference type="SUPFAM" id="SSF49265">
    <property type="entry name" value="Fibronectin type III"/>
    <property type="match status" value="1"/>
</dbReference>
<evidence type="ECO:0000256" key="18">
    <source>
        <dbReference type="SAM" id="MobiDB-lite"/>
    </source>
</evidence>
<dbReference type="FunFam" id="2.60.40.10:FF:000443">
    <property type="entry name" value="host cell factor 1"/>
    <property type="match status" value="1"/>
</dbReference>
<name>A0A672Z1E0_9TELE</name>
<evidence type="ECO:0000256" key="8">
    <source>
        <dbReference type="ARBA" id="ARBA00022737"/>
    </source>
</evidence>
<dbReference type="GO" id="GO:0006338">
    <property type="term" value="P:chromatin remodeling"/>
    <property type="evidence" value="ECO:0007669"/>
    <property type="project" value="TreeGrafter"/>
</dbReference>
<keyword evidence="5" id="KW-0963">Cytoplasm</keyword>
<comment type="subcellular location">
    <subcellularLocation>
        <location evidence="2">Cytoplasm</location>
    </subcellularLocation>
    <subcellularLocation>
        <location evidence="1">Nucleus</location>
    </subcellularLocation>
</comment>
<feature type="region of interest" description="Disordered" evidence="18">
    <location>
        <begin position="1077"/>
        <end position="1102"/>
    </location>
</feature>
<dbReference type="PROSITE" id="PS50853">
    <property type="entry name" value="FN3"/>
    <property type="match status" value="1"/>
</dbReference>
<proteinExistence type="predicted"/>
<evidence type="ECO:0000256" key="4">
    <source>
        <dbReference type="ARBA" id="ARBA00022481"/>
    </source>
</evidence>
<evidence type="ECO:0000256" key="6">
    <source>
        <dbReference type="ARBA" id="ARBA00022499"/>
    </source>
</evidence>
<keyword evidence="13" id="KW-0325">Glycoprotein</keyword>
<dbReference type="FunFam" id="2.60.40.10:FF:000259">
    <property type="entry name" value="Host cell factor 1 (Predicted)"/>
    <property type="match status" value="1"/>
</dbReference>
<dbReference type="Proteomes" id="UP000472271">
    <property type="component" value="Chromosome 5"/>
</dbReference>
<keyword evidence="10" id="KW-0832">Ubl conjugation</keyword>
<reference evidence="20" key="2">
    <citation type="submission" date="2025-08" db="UniProtKB">
        <authorList>
            <consortium name="Ensembl"/>
        </authorList>
    </citation>
    <scope>IDENTIFICATION</scope>
</reference>
<keyword evidence="8" id="KW-0677">Repeat</keyword>
<evidence type="ECO:0000256" key="11">
    <source>
        <dbReference type="ARBA" id="ARBA00022853"/>
    </source>
</evidence>
<evidence type="ECO:0000256" key="10">
    <source>
        <dbReference type="ARBA" id="ARBA00022843"/>
    </source>
</evidence>
<keyword evidence="21" id="KW-1185">Reference proteome</keyword>
<keyword evidence="6" id="KW-1017">Isopeptide bond</keyword>
<reference evidence="20" key="1">
    <citation type="submission" date="2019-06" db="EMBL/GenBank/DDBJ databases">
        <authorList>
            <consortium name="Wellcome Sanger Institute Data Sharing"/>
        </authorList>
    </citation>
    <scope>NUCLEOTIDE SEQUENCE [LARGE SCALE GENOMIC DNA]</scope>
</reference>
<dbReference type="InterPro" id="IPR059124">
    <property type="entry name" value="Kelch_HCF"/>
</dbReference>
<evidence type="ECO:0000256" key="2">
    <source>
        <dbReference type="ARBA" id="ARBA00004496"/>
    </source>
</evidence>
<dbReference type="PANTHER" id="PTHR46003">
    <property type="entry name" value="HOST CELL FACTOR"/>
    <property type="match status" value="1"/>
</dbReference>
<dbReference type="Ensembl" id="ENSSORT00005010901.1">
    <property type="protein sequence ID" value="ENSSORP00005010563.1"/>
    <property type="gene ID" value="ENSSORG00005005693.1"/>
</dbReference>
<feature type="domain" description="Fibronectin type-III" evidence="19">
    <location>
        <begin position="1368"/>
        <end position="1457"/>
    </location>
</feature>
<dbReference type="Gene3D" id="2.60.40.10">
    <property type="entry name" value="Immunoglobulins"/>
    <property type="match status" value="2"/>
</dbReference>
<evidence type="ECO:0000256" key="16">
    <source>
        <dbReference type="ARBA" id="ARBA00074287"/>
    </source>
</evidence>
<dbReference type="Pfam" id="PF13854">
    <property type="entry name" value="Kelch_HCF"/>
    <property type="match status" value="1"/>
</dbReference>
<dbReference type="GO" id="GO:0003713">
    <property type="term" value="F:transcription coactivator activity"/>
    <property type="evidence" value="ECO:0007669"/>
    <property type="project" value="TreeGrafter"/>
</dbReference>
<dbReference type="SUPFAM" id="SSF117281">
    <property type="entry name" value="Kelch motif"/>
    <property type="match status" value="1"/>
</dbReference>
<dbReference type="InterPro" id="IPR003961">
    <property type="entry name" value="FN3_dom"/>
</dbReference>
<feature type="region of interest" description="Disordered" evidence="18">
    <location>
        <begin position="409"/>
        <end position="435"/>
    </location>
</feature>
<evidence type="ECO:0000313" key="21">
    <source>
        <dbReference type="Proteomes" id="UP000472271"/>
    </source>
</evidence>
<dbReference type="FunFam" id="2.120.10.80:FF:000008">
    <property type="entry name" value="host cell factor 1 isoform X1"/>
    <property type="match status" value="1"/>
</dbReference>
<evidence type="ECO:0000256" key="3">
    <source>
        <dbReference type="ARBA" id="ARBA00022441"/>
    </source>
</evidence>
<evidence type="ECO:0000256" key="14">
    <source>
        <dbReference type="ARBA" id="ARBA00023242"/>
    </source>
</evidence>
<protein>
    <recommendedName>
        <fullName evidence="16">Host cell factor 1</fullName>
    </recommendedName>
    <alternativeName>
        <fullName evidence="17">C1 factor</fullName>
    </alternativeName>
</protein>
<keyword evidence="14" id="KW-0539">Nucleus</keyword>
<dbReference type="Gene3D" id="6.10.250.2590">
    <property type="match status" value="1"/>
</dbReference>
<evidence type="ECO:0000256" key="1">
    <source>
        <dbReference type="ARBA" id="ARBA00004123"/>
    </source>
</evidence>
<accession>A0A672Z1E0</accession>